<proteinExistence type="predicted"/>
<sequence>MNYSQRKYLEKLMQFDAFKDDFDPFGIRPARTLFGLDIVTPPDVPRYTLPKELMPGVPWPPGFRDDFNNWSRNFLGTTNVLPRGMAHMIGNRHVVMHPDDVVKISGL</sequence>
<reference evidence="1" key="1">
    <citation type="submission" date="2020-05" db="EMBL/GenBank/DDBJ databases">
        <authorList>
            <person name="Chiriac C."/>
            <person name="Salcher M."/>
            <person name="Ghai R."/>
            <person name="Kavagutti S V."/>
        </authorList>
    </citation>
    <scope>NUCLEOTIDE SEQUENCE</scope>
</reference>
<evidence type="ECO:0000313" key="1">
    <source>
        <dbReference type="EMBL" id="CAB4194352.1"/>
    </source>
</evidence>
<accession>A0A6J5REH3</accession>
<gene>
    <name evidence="1" type="ORF">UFOVP1254_19</name>
</gene>
<dbReference type="EMBL" id="LR797210">
    <property type="protein sequence ID" value="CAB4194352.1"/>
    <property type="molecule type" value="Genomic_DNA"/>
</dbReference>
<name>A0A6J5REH3_9CAUD</name>
<organism evidence="1">
    <name type="scientific">uncultured Caudovirales phage</name>
    <dbReference type="NCBI Taxonomy" id="2100421"/>
    <lineage>
        <taxon>Viruses</taxon>
        <taxon>Duplodnaviria</taxon>
        <taxon>Heunggongvirae</taxon>
        <taxon>Uroviricota</taxon>
        <taxon>Caudoviricetes</taxon>
        <taxon>Peduoviridae</taxon>
        <taxon>Maltschvirus</taxon>
        <taxon>Maltschvirus maltsch</taxon>
    </lineage>
</organism>
<protein>
    <submittedName>
        <fullName evidence="1">Uncharacterized protein</fullName>
    </submittedName>
</protein>